<dbReference type="InterPro" id="IPR029054">
    <property type="entry name" value="dUTPase-like"/>
</dbReference>
<keyword evidence="5" id="KW-0460">Magnesium</keyword>
<dbReference type="OrthoDB" id="419889at2759"/>
<dbReference type="InterPro" id="IPR033704">
    <property type="entry name" value="dUTPase_trimeric"/>
</dbReference>
<comment type="catalytic activity">
    <reaction evidence="5">
        <text>dUTP + H2O = dUMP + diphosphate + H(+)</text>
        <dbReference type="Rhea" id="RHEA:10248"/>
        <dbReference type="ChEBI" id="CHEBI:15377"/>
        <dbReference type="ChEBI" id="CHEBI:15378"/>
        <dbReference type="ChEBI" id="CHEBI:33019"/>
        <dbReference type="ChEBI" id="CHEBI:61555"/>
        <dbReference type="ChEBI" id="CHEBI:246422"/>
        <dbReference type="EC" id="3.6.1.23"/>
    </reaction>
</comment>
<dbReference type="SUPFAM" id="SSF51283">
    <property type="entry name" value="dUTPase-like"/>
    <property type="match status" value="1"/>
</dbReference>
<sequence length="140" mass="15275">MSVLKFKKVSSDAFVPVRATPLSAGLDLFSPLDCTIAPQSKLLINTGLQVEIPGGSFLKIEARSSLALDYSILCGAGVIDEDYRGEVKILLFNISNKKFEIKRGDRIAQMICHKIEYPSLIECTDMSIETVRGTKGFGSS</sequence>
<organism evidence="7 8">
    <name type="scientific">Sitophilus oryzae</name>
    <name type="common">Rice weevil</name>
    <name type="synonym">Curculio oryzae</name>
    <dbReference type="NCBI Taxonomy" id="7048"/>
    <lineage>
        <taxon>Eukaryota</taxon>
        <taxon>Metazoa</taxon>
        <taxon>Ecdysozoa</taxon>
        <taxon>Arthropoda</taxon>
        <taxon>Hexapoda</taxon>
        <taxon>Insecta</taxon>
        <taxon>Pterygota</taxon>
        <taxon>Neoptera</taxon>
        <taxon>Endopterygota</taxon>
        <taxon>Coleoptera</taxon>
        <taxon>Polyphaga</taxon>
        <taxon>Cucujiformia</taxon>
        <taxon>Curculionidae</taxon>
        <taxon>Dryophthorinae</taxon>
        <taxon>Sitophilus</taxon>
    </lineage>
</organism>
<evidence type="ECO:0000256" key="1">
    <source>
        <dbReference type="ARBA" id="ARBA00005142"/>
    </source>
</evidence>
<evidence type="ECO:0000256" key="4">
    <source>
        <dbReference type="ARBA" id="ARBA00023080"/>
    </source>
</evidence>
<feature type="domain" description="dUTPase-like" evidence="6">
    <location>
        <begin position="15"/>
        <end position="140"/>
    </location>
</feature>
<evidence type="ECO:0000259" key="6">
    <source>
        <dbReference type="Pfam" id="PF00692"/>
    </source>
</evidence>
<accession>A0A6J2YGP7</accession>
<evidence type="ECO:0000313" key="8">
    <source>
        <dbReference type="RefSeq" id="XP_030763178.1"/>
    </source>
</evidence>
<proteinExistence type="inferred from homology"/>
<dbReference type="PANTHER" id="PTHR11241:SF0">
    <property type="entry name" value="DEOXYURIDINE 5'-TRIPHOSPHATE NUCLEOTIDOHYDROLASE"/>
    <property type="match status" value="1"/>
</dbReference>
<evidence type="ECO:0000256" key="3">
    <source>
        <dbReference type="ARBA" id="ARBA00022801"/>
    </source>
</evidence>
<dbReference type="UniPathway" id="UPA00610">
    <property type="reaction ID" value="UER00666"/>
</dbReference>
<dbReference type="CDD" id="cd07557">
    <property type="entry name" value="trimeric_dUTPase"/>
    <property type="match status" value="1"/>
</dbReference>
<reference evidence="8" key="1">
    <citation type="submission" date="2025-08" db="UniProtKB">
        <authorList>
            <consortium name="RefSeq"/>
        </authorList>
    </citation>
    <scope>IDENTIFICATION</scope>
    <source>
        <tissue evidence="8">Gonads</tissue>
    </source>
</reference>
<gene>
    <name evidence="8" type="primary">LOC115887808</name>
</gene>
<dbReference type="RefSeq" id="XP_030763178.1">
    <property type="nucleotide sequence ID" value="XM_030907318.1"/>
</dbReference>
<evidence type="ECO:0000256" key="2">
    <source>
        <dbReference type="ARBA" id="ARBA00006581"/>
    </source>
</evidence>
<dbReference type="PANTHER" id="PTHR11241">
    <property type="entry name" value="DEOXYURIDINE 5'-TRIPHOSPHATE NUCLEOTIDOHYDROLASE"/>
    <property type="match status" value="1"/>
</dbReference>
<evidence type="ECO:0000313" key="7">
    <source>
        <dbReference type="Proteomes" id="UP000504635"/>
    </source>
</evidence>
<keyword evidence="7" id="KW-1185">Reference proteome</keyword>
<name>A0A6J2YGP7_SITOR</name>
<comment type="cofactor">
    <cofactor evidence="5">
        <name>Mg(2+)</name>
        <dbReference type="ChEBI" id="CHEBI:18420"/>
    </cofactor>
</comment>
<comment type="pathway">
    <text evidence="1 5">Pyrimidine metabolism; dUMP biosynthesis; dUMP from dCTP (dUTP route): step 2/2.</text>
</comment>
<dbReference type="InterPro" id="IPR036157">
    <property type="entry name" value="dUTPase-like_sf"/>
</dbReference>
<comment type="similarity">
    <text evidence="2 5">Belongs to the dUTPase family.</text>
</comment>
<keyword evidence="3 5" id="KW-0378">Hydrolase</keyword>
<dbReference type="InParanoid" id="A0A6J2YGP7"/>
<evidence type="ECO:0000256" key="5">
    <source>
        <dbReference type="RuleBase" id="RU367024"/>
    </source>
</evidence>
<dbReference type="GO" id="GO:0004170">
    <property type="term" value="F:dUTP diphosphatase activity"/>
    <property type="evidence" value="ECO:0007669"/>
    <property type="project" value="UniProtKB-UniRule"/>
</dbReference>
<comment type="function">
    <text evidence="5">Involved in nucleotide metabolism via production of dUMP, the immediate precursor of thymidine nucleotides, and decreases the intracellular concentration of dUTP so that uracil cannot be incorporated into DNA.</text>
</comment>
<protein>
    <recommendedName>
        <fullName evidence="5">Deoxyuridine 5'-triphosphate nucleotidohydrolase</fullName>
        <shortName evidence="5">dUTPase</shortName>
        <ecNumber evidence="5">3.6.1.23</ecNumber>
    </recommendedName>
    <alternativeName>
        <fullName evidence="5">dUTP pyrophosphatase</fullName>
    </alternativeName>
</protein>
<dbReference type="InterPro" id="IPR008181">
    <property type="entry name" value="dUTPase"/>
</dbReference>
<keyword evidence="5" id="KW-0479">Metal-binding</keyword>
<dbReference type="KEGG" id="soy:115887808"/>
<dbReference type="GO" id="GO:0000287">
    <property type="term" value="F:magnesium ion binding"/>
    <property type="evidence" value="ECO:0007669"/>
    <property type="project" value="UniProtKB-UniRule"/>
</dbReference>
<dbReference type="NCBIfam" id="TIGR00576">
    <property type="entry name" value="dut"/>
    <property type="match status" value="1"/>
</dbReference>
<dbReference type="GO" id="GO:0046081">
    <property type="term" value="P:dUTP catabolic process"/>
    <property type="evidence" value="ECO:0007669"/>
    <property type="project" value="UniProtKB-UniRule"/>
</dbReference>
<dbReference type="GeneID" id="115887808"/>
<dbReference type="AlphaFoldDB" id="A0A6J2YGP7"/>
<dbReference type="Gene3D" id="2.70.40.10">
    <property type="match status" value="1"/>
</dbReference>
<dbReference type="Pfam" id="PF00692">
    <property type="entry name" value="dUTPase"/>
    <property type="match status" value="1"/>
</dbReference>
<dbReference type="EC" id="3.6.1.23" evidence="5"/>
<dbReference type="GO" id="GO:0006226">
    <property type="term" value="P:dUMP biosynthetic process"/>
    <property type="evidence" value="ECO:0007669"/>
    <property type="project" value="UniProtKB-UniRule"/>
</dbReference>
<dbReference type="Proteomes" id="UP000504635">
    <property type="component" value="Unplaced"/>
</dbReference>
<dbReference type="NCBIfam" id="NF001862">
    <property type="entry name" value="PRK00601.1"/>
    <property type="match status" value="1"/>
</dbReference>
<keyword evidence="4 5" id="KW-0546">Nucleotide metabolism</keyword>